<evidence type="ECO:0000256" key="1">
    <source>
        <dbReference type="SAM" id="MobiDB-lite"/>
    </source>
</evidence>
<reference evidence="2 3" key="1">
    <citation type="journal article" date="2019" name="Plant Biotechnol. J.">
        <title>The red bayberry genome and genetic basis of sex determination.</title>
        <authorList>
            <person name="Jia H.M."/>
            <person name="Jia H.J."/>
            <person name="Cai Q.L."/>
            <person name="Wang Y."/>
            <person name="Zhao H.B."/>
            <person name="Yang W.F."/>
            <person name="Wang G.Y."/>
            <person name="Li Y.H."/>
            <person name="Zhan D.L."/>
            <person name="Shen Y.T."/>
            <person name="Niu Q.F."/>
            <person name="Chang L."/>
            <person name="Qiu J."/>
            <person name="Zhao L."/>
            <person name="Xie H.B."/>
            <person name="Fu W.Y."/>
            <person name="Jin J."/>
            <person name="Li X.W."/>
            <person name="Jiao Y."/>
            <person name="Zhou C.C."/>
            <person name="Tu T."/>
            <person name="Chai C.Y."/>
            <person name="Gao J.L."/>
            <person name="Fan L.J."/>
            <person name="van de Weg E."/>
            <person name="Wang J.Y."/>
            <person name="Gao Z.S."/>
        </authorList>
    </citation>
    <scope>NUCLEOTIDE SEQUENCE [LARGE SCALE GENOMIC DNA]</scope>
    <source>
        <tissue evidence="2">Leaves</tissue>
    </source>
</reference>
<protein>
    <recommendedName>
        <fullName evidence="4">BAR domain-containing protein</fullName>
    </recommendedName>
</protein>
<dbReference type="PANTHER" id="PTHR34119">
    <property type="entry name" value="HYDROXYPROLINE-RICH GLYCOPROTEIN-LIKE"/>
    <property type="match status" value="1"/>
</dbReference>
<feature type="region of interest" description="Disordered" evidence="1">
    <location>
        <begin position="1"/>
        <end position="36"/>
    </location>
</feature>
<feature type="region of interest" description="Disordered" evidence="1">
    <location>
        <begin position="428"/>
        <end position="486"/>
    </location>
</feature>
<dbReference type="PANTHER" id="PTHR34119:SF19">
    <property type="entry name" value="HYDROXYPROLINE-RICH GLYCOPROTEIN FAMILY PROTEIN"/>
    <property type="match status" value="1"/>
</dbReference>
<dbReference type="SUPFAM" id="SSF103657">
    <property type="entry name" value="BAR/IMD domain-like"/>
    <property type="match status" value="1"/>
</dbReference>
<comment type="caution">
    <text evidence="2">The sequence shown here is derived from an EMBL/GenBank/DDBJ whole genome shotgun (WGS) entry which is preliminary data.</text>
</comment>
<evidence type="ECO:0000313" key="3">
    <source>
        <dbReference type="Proteomes" id="UP000516437"/>
    </source>
</evidence>
<feature type="compositionally biased region" description="Low complexity" evidence="1">
    <location>
        <begin position="451"/>
        <end position="470"/>
    </location>
</feature>
<evidence type="ECO:0008006" key="4">
    <source>
        <dbReference type="Google" id="ProtNLM"/>
    </source>
</evidence>
<name>A0A6A1UQU8_9ROSI</name>
<dbReference type="OrthoDB" id="1925034at2759"/>
<feature type="region of interest" description="Disordered" evidence="1">
    <location>
        <begin position="310"/>
        <end position="367"/>
    </location>
</feature>
<dbReference type="InterPro" id="IPR027267">
    <property type="entry name" value="AH/BAR_dom_sf"/>
</dbReference>
<dbReference type="InterPro" id="IPR037488">
    <property type="entry name" value="At2g33490-like"/>
</dbReference>
<feature type="region of interest" description="Disordered" evidence="1">
    <location>
        <begin position="534"/>
        <end position="563"/>
    </location>
</feature>
<dbReference type="CDD" id="cd07307">
    <property type="entry name" value="BAR"/>
    <property type="match status" value="1"/>
</dbReference>
<organism evidence="2 3">
    <name type="scientific">Morella rubra</name>
    <name type="common">Chinese bayberry</name>
    <dbReference type="NCBI Taxonomy" id="262757"/>
    <lineage>
        <taxon>Eukaryota</taxon>
        <taxon>Viridiplantae</taxon>
        <taxon>Streptophyta</taxon>
        <taxon>Embryophyta</taxon>
        <taxon>Tracheophyta</taxon>
        <taxon>Spermatophyta</taxon>
        <taxon>Magnoliopsida</taxon>
        <taxon>eudicotyledons</taxon>
        <taxon>Gunneridae</taxon>
        <taxon>Pentapetalae</taxon>
        <taxon>rosids</taxon>
        <taxon>fabids</taxon>
        <taxon>Fagales</taxon>
        <taxon>Myricaceae</taxon>
        <taxon>Morella</taxon>
    </lineage>
</organism>
<evidence type="ECO:0000313" key="2">
    <source>
        <dbReference type="EMBL" id="KAB1202854.1"/>
    </source>
</evidence>
<feature type="compositionally biased region" description="Acidic residues" evidence="1">
    <location>
        <begin position="323"/>
        <end position="337"/>
    </location>
</feature>
<dbReference type="EMBL" id="RXIC02000026">
    <property type="protein sequence ID" value="KAB1202854.1"/>
    <property type="molecule type" value="Genomic_DNA"/>
</dbReference>
<feature type="region of interest" description="Disordered" evidence="1">
    <location>
        <begin position="502"/>
        <end position="522"/>
    </location>
</feature>
<gene>
    <name evidence="2" type="ORF">CJ030_MR8G024967</name>
</gene>
<feature type="region of interest" description="Disordered" evidence="1">
    <location>
        <begin position="582"/>
        <end position="614"/>
    </location>
</feature>
<dbReference type="AlphaFoldDB" id="A0A6A1UQU8"/>
<keyword evidence="3" id="KW-1185">Reference proteome</keyword>
<accession>A0A6A1UQU8</accession>
<feature type="compositionally biased region" description="Low complexity" evidence="1">
    <location>
        <begin position="587"/>
        <end position="605"/>
    </location>
</feature>
<sequence length="716" mass="77799">MDGGKIGSSSGAEVERPDPLTIGQSTTGDSLRVGYPTSTRPLSETISVLATSDFPNLSGQFLYIYPLNLNGASARGSREMKSPLGKLRRFALQKNDAKEKREFLPPAHLDELALAAKDMQEMKNCYDSLLSAAAATANSAYEFSESLREMGACLLEKTVIHDDEESAKILLMLGEVQFELQKLVDGYRAHILMTITHPSESLLNELRTVEEMKIQCDEKRDAYEHMVAQHREKGRSKFGKAENSAVQQLQAAHDAYDDEATLCVFRLKSLKQGQSRSLLTQAARHHAAQLNFFRRGLKSLEAVEPHVRQVTEEQHIDYQFSGIEDDDDGEEGEDDGENSYNGNDAGELSFDYRSNKQGIDGVSMSRSSMEIDEAGALFPQASNTENAEMNLDKNQQDLRVSNREPRVGSHSAPIFAEKKVDPAEKLGNIQPSFTRKPNAYVLPTPDVAKVSSSSRTSSSGPQSRPSGRTPNLWHSSPLENKKHEKDSGDAYLLVPMTLKPQSVLRESNSNNTSTPLPPPLTEGVSVLQLDTFNASDSKKTKRQAFSGPLLSKPGSTKPLLSASGPIVSTELPQLVSGMFSRLPIPQPSSSPKVSPSASPPLVSSPKISELHELPRPPGKLAAKSAKSPGILGHSAPLAFRNQDLSGMNKIPFEASSGASPLPTPPIMMVSRSFSIPSSSQRTMAIHVTKLLDSPQVPGKAEEVASPPLTPISLSKQ</sequence>
<feature type="region of interest" description="Disordered" evidence="1">
    <location>
        <begin position="694"/>
        <end position="716"/>
    </location>
</feature>
<dbReference type="Proteomes" id="UP000516437">
    <property type="component" value="Chromosome 8"/>
</dbReference>
<dbReference type="Gene3D" id="1.20.1270.60">
    <property type="entry name" value="Arfaptin homology (AH) domain/BAR domain"/>
    <property type="match status" value="1"/>
</dbReference>
<proteinExistence type="predicted"/>